<dbReference type="SUPFAM" id="SSF53335">
    <property type="entry name" value="S-adenosyl-L-methionine-dependent methyltransferases"/>
    <property type="match status" value="1"/>
</dbReference>
<dbReference type="PANTHER" id="PTHR43832:SF1">
    <property type="entry name" value="S-ADENOSYL-L-METHIONINE-DEPENDENT METHYLTRANSFERASES SUPERFAMILY PROTEIN"/>
    <property type="match status" value="1"/>
</dbReference>
<dbReference type="InterPro" id="IPR029063">
    <property type="entry name" value="SAM-dependent_MTases_sf"/>
</dbReference>
<dbReference type="Gene3D" id="3.40.50.150">
    <property type="entry name" value="Vaccinia Virus protein VP39"/>
    <property type="match status" value="1"/>
</dbReference>
<dbReference type="PANTHER" id="PTHR43832">
    <property type="match status" value="1"/>
</dbReference>
<proteinExistence type="predicted"/>
<dbReference type="RefSeq" id="WP_090646543.1">
    <property type="nucleotide sequence ID" value="NZ_CBCRYE010000004.1"/>
</dbReference>
<protein>
    <submittedName>
        <fullName evidence="1">Cyclopropane-fatty-acyl-phospholipid synthase</fullName>
    </submittedName>
</protein>
<dbReference type="FunFam" id="3.40.50.150:FF:000554">
    <property type="entry name" value="Cation-transporting ATPase"/>
    <property type="match status" value="1"/>
</dbReference>
<keyword evidence="2" id="KW-1185">Reference proteome</keyword>
<gene>
    <name evidence="1" type="ORF">SAMN02927928_1749</name>
</gene>
<dbReference type="STRING" id="260084.SAMN02927928_1749"/>
<dbReference type="AlphaFoldDB" id="A0A1G4RB19"/>
<dbReference type="EMBL" id="FMTS01000002">
    <property type="protein sequence ID" value="SCW54103.1"/>
    <property type="molecule type" value="Genomic_DNA"/>
</dbReference>
<dbReference type="CDD" id="cd02440">
    <property type="entry name" value="AdoMet_MTases"/>
    <property type="match status" value="1"/>
</dbReference>
<evidence type="ECO:0000313" key="2">
    <source>
        <dbReference type="Proteomes" id="UP000199150"/>
    </source>
</evidence>
<reference evidence="2" key="1">
    <citation type="submission" date="2016-10" db="EMBL/GenBank/DDBJ databases">
        <authorList>
            <person name="Varghese N."/>
            <person name="Submissions S."/>
        </authorList>
    </citation>
    <scope>NUCLEOTIDE SEQUENCE [LARGE SCALE GENOMIC DNA]</scope>
    <source>
        <strain evidence="2">CGMCC 1.3431</strain>
    </source>
</reference>
<organism evidence="1 2">
    <name type="scientific">Asticcacaulis taihuensis</name>
    <dbReference type="NCBI Taxonomy" id="260084"/>
    <lineage>
        <taxon>Bacteria</taxon>
        <taxon>Pseudomonadati</taxon>
        <taxon>Pseudomonadota</taxon>
        <taxon>Alphaproteobacteria</taxon>
        <taxon>Caulobacterales</taxon>
        <taxon>Caulobacteraceae</taxon>
        <taxon>Asticcacaulis</taxon>
    </lineage>
</organism>
<dbReference type="Pfam" id="PF02353">
    <property type="entry name" value="CMAS"/>
    <property type="match status" value="1"/>
</dbReference>
<dbReference type="Proteomes" id="UP000199150">
    <property type="component" value="Unassembled WGS sequence"/>
</dbReference>
<dbReference type="OrthoDB" id="9782855at2"/>
<sequence>MNLATTLAERAPLPNAVTLAAIDFLVGRSKRKIAQSALPEEAFVAAMSDYPIALHTATANAQHYEIPDRFFGYILGARRKYSCCLYPSEGTTLDEAEVLALEETCRHADLKDGQTILELGCGWGSLSLYMAETYPNARIISVSNSHSQRDYIERQAILRKLTNLTVLTADMNDFTTHLMFDRIVSVEMFEHMSNWRELLARARTWLKANGALFLHVFTSKAHSYRFNHETDSDDWIGKYFFTGGIMPAQDLPHRFPDLFTVEVEWRWSGENYRRTAMDWLANFDDNQAQIEPILKSVYGKDAHIWRRRWRLFFLATAGLWGHAGGSEWGVGHYRLRPVT</sequence>
<name>A0A1G4RB19_9CAUL</name>
<accession>A0A1G4RB19</accession>
<evidence type="ECO:0000313" key="1">
    <source>
        <dbReference type="EMBL" id="SCW54103.1"/>
    </source>
</evidence>